<name>A0A7Y6M8X1_9ACTN</name>
<dbReference type="InterPro" id="IPR011075">
    <property type="entry name" value="TetR_C"/>
</dbReference>
<evidence type="ECO:0000259" key="5">
    <source>
        <dbReference type="PROSITE" id="PS50977"/>
    </source>
</evidence>
<keyword evidence="2 4" id="KW-0238">DNA-binding</keyword>
<protein>
    <submittedName>
        <fullName evidence="6">TetR/AcrR family transcriptional regulator</fullName>
    </submittedName>
</protein>
<evidence type="ECO:0000256" key="4">
    <source>
        <dbReference type="PROSITE-ProRule" id="PRU00335"/>
    </source>
</evidence>
<comment type="caution">
    <text evidence="6">The sequence shown here is derived from an EMBL/GenBank/DDBJ whole genome shotgun (WGS) entry which is preliminary data.</text>
</comment>
<dbReference type="Proteomes" id="UP000546126">
    <property type="component" value="Unassembled WGS sequence"/>
</dbReference>
<evidence type="ECO:0000256" key="3">
    <source>
        <dbReference type="ARBA" id="ARBA00023163"/>
    </source>
</evidence>
<dbReference type="InterPro" id="IPR001647">
    <property type="entry name" value="HTH_TetR"/>
</dbReference>
<keyword evidence="3" id="KW-0804">Transcription</keyword>
<keyword evidence="7" id="KW-1185">Reference proteome</keyword>
<dbReference type="SUPFAM" id="SSF48498">
    <property type="entry name" value="Tetracyclin repressor-like, C-terminal domain"/>
    <property type="match status" value="1"/>
</dbReference>
<dbReference type="SUPFAM" id="SSF46689">
    <property type="entry name" value="Homeodomain-like"/>
    <property type="match status" value="1"/>
</dbReference>
<dbReference type="PANTHER" id="PTHR47506">
    <property type="entry name" value="TRANSCRIPTIONAL REGULATORY PROTEIN"/>
    <property type="match status" value="1"/>
</dbReference>
<dbReference type="Gene3D" id="1.10.357.10">
    <property type="entry name" value="Tetracycline Repressor, domain 2"/>
    <property type="match status" value="1"/>
</dbReference>
<feature type="DNA-binding region" description="H-T-H motif" evidence="4">
    <location>
        <begin position="43"/>
        <end position="62"/>
    </location>
</feature>
<feature type="domain" description="HTH tetR-type" evidence="5">
    <location>
        <begin position="20"/>
        <end position="80"/>
    </location>
</feature>
<evidence type="ECO:0000256" key="1">
    <source>
        <dbReference type="ARBA" id="ARBA00023015"/>
    </source>
</evidence>
<dbReference type="Pfam" id="PF00440">
    <property type="entry name" value="TetR_N"/>
    <property type="match status" value="1"/>
</dbReference>
<dbReference type="Gene3D" id="1.10.10.60">
    <property type="entry name" value="Homeodomain-like"/>
    <property type="match status" value="1"/>
</dbReference>
<dbReference type="PANTHER" id="PTHR47506:SF1">
    <property type="entry name" value="HTH-TYPE TRANSCRIPTIONAL REGULATOR YJDC"/>
    <property type="match status" value="1"/>
</dbReference>
<accession>A0A7Y6M8X1</accession>
<dbReference type="InterPro" id="IPR009057">
    <property type="entry name" value="Homeodomain-like_sf"/>
</dbReference>
<dbReference type="AlphaFoldDB" id="A0A7Y6M8X1"/>
<proteinExistence type="predicted"/>
<dbReference type="EMBL" id="JABWGO010000001">
    <property type="protein sequence ID" value="NUW39032.1"/>
    <property type="molecule type" value="Genomic_DNA"/>
</dbReference>
<reference evidence="6 7" key="1">
    <citation type="submission" date="2020-06" db="EMBL/GenBank/DDBJ databases">
        <authorList>
            <person name="Chanama M."/>
        </authorList>
    </citation>
    <scope>NUCLEOTIDE SEQUENCE [LARGE SCALE GENOMIC DNA]</scope>
    <source>
        <strain evidence="6 7">TBRC6557</strain>
    </source>
</reference>
<gene>
    <name evidence="6" type="ORF">HT134_02665</name>
</gene>
<dbReference type="InterPro" id="IPR036271">
    <property type="entry name" value="Tet_transcr_reg_TetR-rel_C_sf"/>
</dbReference>
<dbReference type="RefSeq" id="WP_175598633.1">
    <property type="nucleotide sequence ID" value="NZ_JABWGO010000001.1"/>
</dbReference>
<dbReference type="Pfam" id="PF16925">
    <property type="entry name" value="TetR_C_13"/>
    <property type="match status" value="1"/>
</dbReference>
<dbReference type="PRINTS" id="PR00455">
    <property type="entry name" value="HTHTETR"/>
</dbReference>
<dbReference type="PROSITE" id="PS50977">
    <property type="entry name" value="HTH_TETR_2"/>
    <property type="match status" value="1"/>
</dbReference>
<dbReference type="GO" id="GO:0003677">
    <property type="term" value="F:DNA binding"/>
    <property type="evidence" value="ECO:0007669"/>
    <property type="project" value="UniProtKB-UniRule"/>
</dbReference>
<keyword evidence="1" id="KW-0805">Transcription regulation</keyword>
<organism evidence="6 7">
    <name type="scientific">Nonomuraea rhodomycinica</name>
    <dbReference type="NCBI Taxonomy" id="1712872"/>
    <lineage>
        <taxon>Bacteria</taxon>
        <taxon>Bacillati</taxon>
        <taxon>Actinomycetota</taxon>
        <taxon>Actinomycetes</taxon>
        <taxon>Streptosporangiales</taxon>
        <taxon>Streptosporangiaceae</taxon>
        <taxon>Nonomuraea</taxon>
    </lineage>
</organism>
<sequence length="209" mass="21990">MTTGTGAAPGRRAARGRPRGFDRDAALAAATLLFWQRGYEATSVGELTEAMGIRPGSLYAAFGDKKALFREAVAAYGRSPVGAFMGVALEEEPTARGAFARILREAAAIYSDPAHPAGCLTICAATNVGVEDEEVAAFLRELRNANLVTFEARLRAAQRDGELPEEADPRALAAYFATIIQGMSQRSRDGATAAELAATAELALAAWPA</sequence>
<evidence type="ECO:0000313" key="6">
    <source>
        <dbReference type="EMBL" id="NUW39032.1"/>
    </source>
</evidence>
<evidence type="ECO:0000256" key="2">
    <source>
        <dbReference type="ARBA" id="ARBA00023125"/>
    </source>
</evidence>
<evidence type="ECO:0000313" key="7">
    <source>
        <dbReference type="Proteomes" id="UP000546126"/>
    </source>
</evidence>